<sequence>MSIWGYIIGHTSRSQSSLLLFGGLTIGATAVLGSIFSSMTAAPQTDQARRRQLEQMPYDSQRTAVAQEQRLSSMIKDMVNGQGDQHWQAAMRGTLIPHPLQENKTVGIDNERAAKSTAK</sequence>
<comment type="caution">
    <text evidence="3">The sequence shown here is derived from an EMBL/GenBank/DDBJ whole genome shotgun (WGS) entry which is preliminary data.</text>
</comment>
<keyword evidence="4" id="KW-1185">Reference proteome</keyword>
<protein>
    <submittedName>
        <fullName evidence="3">Uncharacterized protein</fullName>
    </submittedName>
</protein>
<keyword evidence="2" id="KW-0472">Membrane</keyword>
<feature type="transmembrane region" description="Helical" evidence="2">
    <location>
        <begin position="20"/>
        <end position="42"/>
    </location>
</feature>
<feature type="compositionally biased region" description="Basic and acidic residues" evidence="1">
    <location>
        <begin position="109"/>
        <end position="119"/>
    </location>
</feature>
<dbReference type="AlphaFoldDB" id="A0A250XPL3"/>
<dbReference type="Proteomes" id="UP000232323">
    <property type="component" value="Unassembled WGS sequence"/>
</dbReference>
<name>A0A250XPL3_9CHLO</name>
<dbReference type="EMBL" id="BEGY01000142">
    <property type="protein sequence ID" value="GAX84943.1"/>
    <property type="molecule type" value="Genomic_DNA"/>
</dbReference>
<evidence type="ECO:0000256" key="2">
    <source>
        <dbReference type="SAM" id="Phobius"/>
    </source>
</evidence>
<keyword evidence="2" id="KW-1133">Transmembrane helix</keyword>
<dbReference type="OrthoDB" id="524831at2759"/>
<evidence type="ECO:0000313" key="4">
    <source>
        <dbReference type="Proteomes" id="UP000232323"/>
    </source>
</evidence>
<evidence type="ECO:0000256" key="1">
    <source>
        <dbReference type="SAM" id="MobiDB-lite"/>
    </source>
</evidence>
<feature type="region of interest" description="Disordered" evidence="1">
    <location>
        <begin position="96"/>
        <end position="119"/>
    </location>
</feature>
<reference evidence="3 4" key="1">
    <citation type="submission" date="2017-08" db="EMBL/GenBank/DDBJ databases">
        <title>Acidophilic green algal genome provides insights into adaptation to an acidic environment.</title>
        <authorList>
            <person name="Hirooka S."/>
            <person name="Hirose Y."/>
            <person name="Kanesaki Y."/>
            <person name="Higuchi S."/>
            <person name="Fujiwara T."/>
            <person name="Onuma R."/>
            <person name="Era A."/>
            <person name="Ohbayashi R."/>
            <person name="Uzuka A."/>
            <person name="Nozaki H."/>
            <person name="Yoshikawa H."/>
            <person name="Miyagishima S.Y."/>
        </authorList>
    </citation>
    <scope>NUCLEOTIDE SEQUENCE [LARGE SCALE GENOMIC DNA]</scope>
    <source>
        <strain evidence="3 4">NIES-2499</strain>
    </source>
</reference>
<gene>
    <name evidence="3" type="ORF">CEUSTIGMA_g12364.t1</name>
</gene>
<keyword evidence="2" id="KW-0812">Transmembrane</keyword>
<organism evidence="3 4">
    <name type="scientific">Chlamydomonas eustigma</name>
    <dbReference type="NCBI Taxonomy" id="1157962"/>
    <lineage>
        <taxon>Eukaryota</taxon>
        <taxon>Viridiplantae</taxon>
        <taxon>Chlorophyta</taxon>
        <taxon>core chlorophytes</taxon>
        <taxon>Chlorophyceae</taxon>
        <taxon>CS clade</taxon>
        <taxon>Chlamydomonadales</taxon>
        <taxon>Chlamydomonadaceae</taxon>
        <taxon>Chlamydomonas</taxon>
    </lineage>
</organism>
<proteinExistence type="predicted"/>
<evidence type="ECO:0000313" key="3">
    <source>
        <dbReference type="EMBL" id="GAX84943.1"/>
    </source>
</evidence>
<accession>A0A250XPL3</accession>